<feature type="compositionally biased region" description="Basic residues" evidence="1">
    <location>
        <begin position="87"/>
        <end position="96"/>
    </location>
</feature>
<dbReference type="RefSeq" id="XP_022370480.1">
    <property type="nucleotide sequence ID" value="XM_022514772.1"/>
</dbReference>
<feature type="compositionally biased region" description="Basic residues" evidence="1">
    <location>
        <begin position="30"/>
        <end position="45"/>
    </location>
</feature>
<proteinExistence type="predicted"/>
<dbReference type="Proteomes" id="UP000248482">
    <property type="component" value="Unplaced"/>
</dbReference>
<accession>A0A2Y9KMI4</accession>
<evidence type="ECO:0000313" key="3">
    <source>
        <dbReference type="RefSeq" id="XP_022370480.1"/>
    </source>
</evidence>
<reference evidence="3" key="1">
    <citation type="submission" date="2025-08" db="UniProtKB">
        <authorList>
            <consortium name="RefSeq"/>
        </authorList>
    </citation>
    <scope>IDENTIFICATION</scope>
    <source>
        <tissue evidence="3">Blood</tissue>
    </source>
</reference>
<evidence type="ECO:0000313" key="2">
    <source>
        <dbReference type="Proteomes" id="UP000248482"/>
    </source>
</evidence>
<dbReference type="GeneID" id="111154845"/>
<feature type="region of interest" description="Disordered" evidence="1">
    <location>
        <begin position="1"/>
        <end position="212"/>
    </location>
</feature>
<sequence>MSGPPGQEEPARIPRPRKQAGPAGSEPRGRPRRQRPSPPPRRPRPHKEARTPKSKRRRQPPPLPPSSTEAVSPAPTRRSDPLPSPPRRPRRYRSRRPSPTAEPARASAPPPLRQPLVPETPPPQTGQPPRSSMGAGVREAAFTTFPDSPRGSPALPPETRAELGVRSGSGSGSRSPPPPPPPAATLPPLPPRRPQDLNRQLCSAVELPAREH</sequence>
<gene>
    <name evidence="3" type="primary">LOC111154845</name>
</gene>
<dbReference type="KEGG" id="elk:111154845"/>
<feature type="compositionally biased region" description="Pro residues" evidence="1">
    <location>
        <begin position="175"/>
        <end position="192"/>
    </location>
</feature>
<organism evidence="2 3">
    <name type="scientific">Enhydra lutris kenyoni</name>
    <name type="common">northern sea otter</name>
    <dbReference type="NCBI Taxonomy" id="391180"/>
    <lineage>
        <taxon>Eukaryota</taxon>
        <taxon>Metazoa</taxon>
        <taxon>Chordata</taxon>
        <taxon>Craniata</taxon>
        <taxon>Vertebrata</taxon>
        <taxon>Euteleostomi</taxon>
        <taxon>Mammalia</taxon>
        <taxon>Eutheria</taxon>
        <taxon>Laurasiatheria</taxon>
        <taxon>Carnivora</taxon>
        <taxon>Caniformia</taxon>
        <taxon>Musteloidea</taxon>
        <taxon>Mustelidae</taxon>
        <taxon>Lutrinae</taxon>
        <taxon>Enhydra</taxon>
    </lineage>
</organism>
<evidence type="ECO:0000256" key="1">
    <source>
        <dbReference type="SAM" id="MobiDB-lite"/>
    </source>
</evidence>
<feature type="compositionally biased region" description="Pro residues" evidence="1">
    <location>
        <begin position="108"/>
        <end position="126"/>
    </location>
</feature>
<dbReference type="AlphaFoldDB" id="A0A2Y9KMI4"/>
<protein>
    <submittedName>
        <fullName evidence="3">Basic proline-rich protein-like</fullName>
    </submittedName>
</protein>
<name>A0A2Y9KMI4_ENHLU</name>
<keyword evidence="2" id="KW-1185">Reference proteome</keyword>